<dbReference type="PANTHER" id="PTHR23232:SF138">
    <property type="entry name" value="KRAB DOMAIN-CONTAINING PROTEIN"/>
    <property type="match status" value="1"/>
</dbReference>
<feature type="domain" description="KRAB" evidence="2">
    <location>
        <begin position="45"/>
        <end position="111"/>
    </location>
</feature>
<dbReference type="InterPro" id="IPR036051">
    <property type="entry name" value="KRAB_dom_sf"/>
</dbReference>
<dbReference type="InterPro" id="IPR050169">
    <property type="entry name" value="Krueppel_C2H2_ZnF"/>
</dbReference>
<dbReference type="GeneTree" id="ENSGT00940000161686"/>
<organism evidence="3 4">
    <name type="scientific">Microcebus murinus</name>
    <name type="common">Gray mouse lemur</name>
    <name type="synonym">Lemur murinus</name>
    <dbReference type="NCBI Taxonomy" id="30608"/>
    <lineage>
        <taxon>Eukaryota</taxon>
        <taxon>Metazoa</taxon>
        <taxon>Chordata</taxon>
        <taxon>Craniata</taxon>
        <taxon>Vertebrata</taxon>
        <taxon>Euteleostomi</taxon>
        <taxon>Mammalia</taxon>
        <taxon>Eutheria</taxon>
        <taxon>Euarchontoglires</taxon>
        <taxon>Primates</taxon>
        <taxon>Strepsirrhini</taxon>
        <taxon>Lemuriformes</taxon>
        <taxon>Cheirogaleidae</taxon>
        <taxon>Microcebus</taxon>
    </lineage>
</organism>
<dbReference type="SMART" id="SM00349">
    <property type="entry name" value="KRAB"/>
    <property type="match status" value="1"/>
</dbReference>
<evidence type="ECO:0000259" key="2">
    <source>
        <dbReference type="PROSITE" id="PS50805"/>
    </source>
</evidence>
<keyword evidence="4" id="KW-1185">Reference proteome</keyword>
<dbReference type="InterPro" id="IPR001909">
    <property type="entry name" value="KRAB"/>
</dbReference>
<evidence type="ECO:0000256" key="1">
    <source>
        <dbReference type="SAM" id="MobiDB-lite"/>
    </source>
</evidence>
<dbReference type="SUPFAM" id="SSF109640">
    <property type="entry name" value="KRAB domain (Kruppel-associated box)"/>
    <property type="match status" value="1"/>
</dbReference>
<dbReference type="PROSITE" id="PS50805">
    <property type="entry name" value="KRAB"/>
    <property type="match status" value="1"/>
</dbReference>
<accession>A0A8C5VSR7</accession>
<name>A0A8C5VSR7_MICMU</name>
<dbReference type="Proteomes" id="UP000694394">
    <property type="component" value="Chromosome 16"/>
</dbReference>
<dbReference type="Gene3D" id="6.10.140.140">
    <property type="match status" value="1"/>
</dbReference>
<feature type="compositionally biased region" description="Basic and acidic residues" evidence="1">
    <location>
        <begin position="1"/>
        <end position="13"/>
    </location>
</feature>
<dbReference type="PANTHER" id="PTHR23232">
    <property type="entry name" value="KRAB DOMAIN C2H2 ZINC FINGER"/>
    <property type="match status" value="1"/>
</dbReference>
<dbReference type="CDD" id="cd07765">
    <property type="entry name" value="KRAB_A-box"/>
    <property type="match status" value="1"/>
</dbReference>
<evidence type="ECO:0000313" key="4">
    <source>
        <dbReference type="Proteomes" id="UP000694394"/>
    </source>
</evidence>
<dbReference type="EMBL" id="ABDC03020655">
    <property type="status" value="NOT_ANNOTATED_CDS"/>
    <property type="molecule type" value="Genomic_DNA"/>
</dbReference>
<dbReference type="GO" id="GO:0006355">
    <property type="term" value="P:regulation of DNA-templated transcription"/>
    <property type="evidence" value="ECO:0007669"/>
    <property type="project" value="InterPro"/>
</dbReference>
<reference evidence="3" key="3">
    <citation type="submission" date="2025-09" db="UniProtKB">
        <authorList>
            <consortium name="Ensembl"/>
        </authorList>
    </citation>
    <scope>IDENTIFICATION</scope>
</reference>
<proteinExistence type="predicted"/>
<reference evidence="3" key="1">
    <citation type="submission" date="2016-12" db="EMBL/GenBank/DDBJ databases">
        <title>Mouse lemur reference genome and diversity panel.</title>
        <authorList>
            <person name="Harris R."/>
            <person name="Larsen P."/>
            <person name="Liu Y."/>
            <person name="Hughes D.S."/>
            <person name="Murali S."/>
            <person name="Raveendran M."/>
            <person name="Korchina V."/>
            <person name="Wang M."/>
            <person name="Jhangiani S."/>
            <person name="Bandaranaike D."/>
            <person name="Bellair M."/>
            <person name="Blankenburg K."/>
            <person name="Chao H."/>
            <person name="Dahdouli M."/>
            <person name="Dinh H."/>
            <person name="Doddapaneni H."/>
            <person name="English A."/>
            <person name="Firestine M."/>
            <person name="Gnanaolivu R."/>
            <person name="Gross S."/>
            <person name="Hernandez B."/>
            <person name="Javaid M."/>
            <person name="Jayaseelan J."/>
            <person name="Jones J."/>
            <person name="Khan Z."/>
            <person name="Kovar C."/>
            <person name="Kurapati P."/>
            <person name="Le B."/>
            <person name="Lee S."/>
            <person name="Li M."/>
            <person name="Mathew T."/>
            <person name="Narasimhan A."/>
            <person name="Ngo D."/>
            <person name="Nguyen L."/>
            <person name="Okwuonu G."/>
            <person name="Ongeri F."/>
            <person name="Osuji N."/>
            <person name="Pu L.-L."/>
            <person name="Puazo M."/>
            <person name="Quiroz J."/>
            <person name="Raj R."/>
            <person name="Rajbhandari K."/>
            <person name="Reid J.G."/>
            <person name="Santibanez J."/>
            <person name="Sexton D."/>
            <person name="Skinner E."/>
            <person name="Vee V."/>
            <person name="Weissenberger G."/>
            <person name="Wu Y."/>
            <person name="Xin Y."/>
            <person name="Han Y."/>
            <person name="Campbell C."/>
            <person name="Brown A."/>
            <person name="Sullivan B."/>
            <person name="Shelton J."/>
            <person name="Brown S."/>
            <person name="Dudchenko O."/>
            <person name="Machol I."/>
            <person name="Durand N."/>
            <person name="Shamim M."/>
            <person name="Lieberman A."/>
            <person name="Muzny D.M."/>
            <person name="Richards S."/>
            <person name="Yoder A."/>
            <person name="Worley K.C."/>
            <person name="Rogers J."/>
            <person name="Gibbs R.A."/>
        </authorList>
    </citation>
    <scope>NUCLEOTIDE SEQUENCE [LARGE SCALE GENOMIC DNA]</scope>
</reference>
<dbReference type="AlphaFoldDB" id="A0A8C5VSR7"/>
<protein>
    <submittedName>
        <fullName evidence="3">Zinc finger protein 286A</fullName>
    </submittedName>
</protein>
<dbReference type="Ensembl" id="ENSMICT00000035665.2">
    <property type="protein sequence ID" value="ENSMICP00000024623.2"/>
    <property type="gene ID" value="ENSMICG00000034480.2"/>
</dbReference>
<evidence type="ECO:0000313" key="3">
    <source>
        <dbReference type="Ensembl" id="ENSMICP00000024623.2"/>
    </source>
</evidence>
<sequence length="135" mass="15204">METDLAKVLEKRALSSQDSPLSREKSTEEGEVAALRLTARSQETVTFKDVAMDFTPEEWGKLDPAQRDVMLENYRNLVSLWLPVSKPENYSLENGKEPLKLERKVPKSTCSVAIIILLLTPYVHLESSGRRITGS</sequence>
<gene>
    <name evidence="3" type="primary">ZNF286A</name>
</gene>
<feature type="region of interest" description="Disordered" evidence="1">
    <location>
        <begin position="1"/>
        <end position="30"/>
    </location>
</feature>
<dbReference type="Pfam" id="PF01352">
    <property type="entry name" value="KRAB"/>
    <property type="match status" value="1"/>
</dbReference>
<reference evidence="3" key="2">
    <citation type="submission" date="2025-08" db="UniProtKB">
        <authorList>
            <consortium name="Ensembl"/>
        </authorList>
    </citation>
    <scope>IDENTIFICATION</scope>
</reference>